<dbReference type="EMBL" id="QKWP01000266">
    <property type="protein sequence ID" value="RIB23353.1"/>
    <property type="molecule type" value="Genomic_DNA"/>
</dbReference>
<feature type="repeat" description="TPR" evidence="5">
    <location>
        <begin position="213"/>
        <end position="246"/>
    </location>
</feature>
<dbReference type="SUPFAM" id="SSF48452">
    <property type="entry name" value="TPR-like"/>
    <property type="match status" value="1"/>
</dbReference>
<dbReference type="InterPro" id="IPR013105">
    <property type="entry name" value="TPR_2"/>
</dbReference>
<dbReference type="Pfam" id="PF07719">
    <property type="entry name" value="TPR_2"/>
    <property type="match status" value="1"/>
</dbReference>
<gene>
    <name evidence="7" type="ORF">C2G38_2290964</name>
</gene>
<dbReference type="SUPFAM" id="SSF56112">
    <property type="entry name" value="Protein kinase-like (PK-like)"/>
    <property type="match status" value="1"/>
</dbReference>
<evidence type="ECO:0000256" key="5">
    <source>
        <dbReference type="PROSITE-ProRule" id="PRU00339"/>
    </source>
</evidence>
<dbReference type="Gene3D" id="1.25.40.10">
    <property type="entry name" value="Tetratricopeptide repeat domain"/>
    <property type="match status" value="1"/>
</dbReference>
<name>A0A397VTM3_9GLOM</name>
<evidence type="ECO:0000256" key="4">
    <source>
        <dbReference type="ARBA" id="ARBA00022840"/>
    </source>
</evidence>
<dbReference type="GO" id="GO:0005524">
    <property type="term" value="F:ATP binding"/>
    <property type="evidence" value="ECO:0007669"/>
    <property type="project" value="UniProtKB-KW"/>
</dbReference>
<comment type="caution">
    <text evidence="7">The sequence shown here is derived from an EMBL/GenBank/DDBJ whole genome shotgun (WGS) entry which is preliminary data.</text>
</comment>
<dbReference type="PANTHER" id="PTHR44329">
    <property type="entry name" value="SERINE/THREONINE-PROTEIN KINASE TNNI3K-RELATED"/>
    <property type="match status" value="1"/>
</dbReference>
<dbReference type="Pfam" id="PF00515">
    <property type="entry name" value="TPR_1"/>
    <property type="match status" value="1"/>
</dbReference>
<evidence type="ECO:0000256" key="3">
    <source>
        <dbReference type="ARBA" id="ARBA00022803"/>
    </source>
</evidence>
<evidence type="ECO:0000256" key="1">
    <source>
        <dbReference type="ARBA" id="ARBA00022737"/>
    </source>
</evidence>
<keyword evidence="3 5" id="KW-0802">TPR repeat</keyword>
<dbReference type="AlphaFoldDB" id="A0A397VTM3"/>
<organism evidence="7 8">
    <name type="scientific">Gigaspora rosea</name>
    <dbReference type="NCBI Taxonomy" id="44941"/>
    <lineage>
        <taxon>Eukaryota</taxon>
        <taxon>Fungi</taxon>
        <taxon>Fungi incertae sedis</taxon>
        <taxon>Mucoromycota</taxon>
        <taxon>Glomeromycotina</taxon>
        <taxon>Glomeromycetes</taxon>
        <taxon>Diversisporales</taxon>
        <taxon>Gigasporaceae</taxon>
        <taxon>Gigaspora</taxon>
    </lineage>
</organism>
<dbReference type="PROSITE" id="PS50005">
    <property type="entry name" value="TPR"/>
    <property type="match status" value="2"/>
</dbReference>
<proteinExistence type="predicted"/>
<evidence type="ECO:0000259" key="6">
    <source>
        <dbReference type="PROSITE" id="PS50011"/>
    </source>
</evidence>
<feature type="repeat" description="TPR" evidence="5">
    <location>
        <begin position="247"/>
        <end position="280"/>
    </location>
</feature>
<dbReference type="InterPro" id="IPR000719">
    <property type="entry name" value="Prot_kinase_dom"/>
</dbReference>
<protein>
    <submittedName>
        <fullName evidence="7">Kinase-like domain-containing protein</fullName>
    </submittedName>
</protein>
<dbReference type="InterPro" id="IPR019734">
    <property type="entry name" value="TPR_rpt"/>
</dbReference>
<keyword evidence="8" id="KW-1185">Reference proteome</keyword>
<dbReference type="PROSITE" id="PS50293">
    <property type="entry name" value="TPR_REGION"/>
    <property type="match status" value="1"/>
</dbReference>
<feature type="domain" description="Protein kinase" evidence="6">
    <location>
        <begin position="1"/>
        <end position="259"/>
    </location>
</feature>
<dbReference type="OrthoDB" id="626167at2759"/>
<dbReference type="InterPro" id="IPR011009">
    <property type="entry name" value="Kinase-like_dom_sf"/>
</dbReference>
<dbReference type="InterPro" id="IPR011990">
    <property type="entry name" value="TPR-like_helical_dom_sf"/>
</dbReference>
<dbReference type="GO" id="GO:0097527">
    <property type="term" value="P:necroptotic signaling pathway"/>
    <property type="evidence" value="ECO:0007669"/>
    <property type="project" value="TreeGrafter"/>
</dbReference>
<keyword evidence="1" id="KW-0677">Repeat</keyword>
<dbReference type="GO" id="GO:0004672">
    <property type="term" value="F:protein kinase activity"/>
    <property type="evidence" value="ECO:0007669"/>
    <property type="project" value="InterPro"/>
</dbReference>
<dbReference type="InterPro" id="IPR051681">
    <property type="entry name" value="Ser/Thr_Kinases-Pseudokinases"/>
</dbReference>
<keyword evidence="7" id="KW-0808">Transferase</keyword>
<dbReference type="InterPro" id="IPR001245">
    <property type="entry name" value="Ser-Thr/Tyr_kinase_cat_dom"/>
</dbReference>
<reference evidence="7 8" key="1">
    <citation type="submission" date="2018-06" db="EMBL/GenBank/DDBJ databases">
        <title>Comparative genomics reveals the genomic features of Rhizophagus irregularis, R. cerebriforme, R. diaphanum and Gigaspora rosea, and their symbiotic lifestyle signature.</title>
        <authorList>
            <person name="Morin E."/>
            <person name="San Clemente H."/>
            <person name="Chen E.C.H."/>
            <person name="De La Providencia I."/>
            <person name="Hainaut M."/>
            <person name="Kuo A."/>
            <person name="Kohler A."/>
            <person name="Murat C."/>
            <person name="Tang N."/>
            <person name="Roy S."/>
            <person name="Loubradou J."/>
            <person name="Henrissat B."/>
            <person name="Grigoriev I.V."/>
            <person name="Corradi N."/>
            <person name="Roux C."/>
            <person name="Martin F.M."/>
        </authorList>
    </citation>
    <scope>NUCLEOTIDE SEQUENCE [LARGE SCALE GENOMIC DNA]</scope>
    <source>
        <strain evidence="7 8">DAOM 194757</strain>
    </source>
</reference>
<evidence type="ECO:0000313" key="8">
    <source>
        <dbReference type="Proteomes" id="UP000266673"/>
    </source>
</evidence>
<keyword evidence="4" id="KW-0067">ATP-binding</keyword>
<keyword evidence="7" id="KW-0418">Kinase</keyword>
<dbReference type="Proteomes" id="UP000266673">
    <property type="component" value="Unassembled WGS sequence"/>
</dbReference>
<dbReference type="SMART" id="SM00028">
    <property type="entry name" value="TPR"/>
    <property type="match status" value="2"/>
</dbReference>
<evidence type="ECO:0000313" key="7">
    <source>
        <dbReference type="EMBL" id="RIB23353.1"/>
    </source>
</evidence>
<dbReference type="Gene3D" id="1.10.510.10">
    <property type="entry name" value="Transferase(Phosphotransferase) domain 1"/>
    <property type="match status" value="1"/>
</dbReference>
<keyword evidence="2" id="KW-0547">Nucleotide-binding</keyword>
<dbReference type="PANTHER" id="PTHR44329:SF298">
    <property type="entry name" value="MIXED LINEAGE KINASE DOMAIN-LIKE PROTEIN"/>
    <property type="match status" value="1"/>
</dbReference>
<accession>A0A397VTM3</accession>
<evidence type="ECO:0000256" key="2">
    <source>
        <dbReference type="ARBA" id="ARBA00022741"/>
    </source>
</evidence>
<dbReference type="PROSITE" id="PS50011">
    <property type="entry name" value="PROTEIN_KINASE_DOM"/>
    <property type="match status" value="1"/>
</dbReference>
<dbReference type="Pfam" id="PF07714">
    <property type="entry name" value="PK_Tyr_Ser-Thr"/>
    <property type="match status" value="1"/>
</dbReference>
<sequence length="333" mass="38619">MSDWFKIAVEREFIKSFEYEFFVNWEIIGEGEIQELKHYMILQFANNGDLRSYFHNHFSELDWPTKIRMAMDIAKGINCLHNANIVHRDLHVKNILVVLVDNGKLMISDFGLSKSLGNSSKPVVGGLCAFCDPKYLQNPFLYKREKPSDIYSLGLTNTGSDDFYIHDSISIGQQFNQLQVVDQNYFSKNYKYERKSIEEIGVSNKLLKTEYDIEILENRAKLYFESGKYDESLINLNRLLDINPNNAITLSDRGLTYYVMGKYNESLTDYNKSLEIDPNNAITLIKRESTYRNMGRYEQCCHLNIWPVNAGHNPRSMAEKGKKLFGRNGQAFV</sequence>